<keyword evidence="9" id="KW-0915">Sodium</keyword>
<feature type="transmembrane region" description="Helical" evidence="11">
    <location>
        <begin position="318"/>
        <end position="339"/>
    </location>
</feature>
<dbReference type="PROSITE" id="PS00457">
    <property type="entry name" value="NA_SOLUT_SYMP_2"/>
    <property type="match status" value="1"/>
</dbReference>
<dbReference type="PANTHER" id="PTHR48086:SF7">
    <property type="entry name" value="SODIUM-SOLUTE SYMPORTER-RELATED"/>
    <property type="match status" value="1"/>
</dbReference>
<feature type="transmembrane region" description="Helical" evidence="11">
    <location>
        <begin position="76"/>
        <end position="94"/>
    </location>
</feature>
<feature type="transmembrane region" description="Helical" evidence="11">
    <location>
        <begin position="115"/>
        <end position="133"/>
    </location>
</feature>
<dbReference type="GO" id="GO:0046942">
    <property type="term" value="P:carboxylic acid transport"/>
    <property type="evidence" value="ECO:0007669"/>
    <property type="project" value="UniProtKB-ARBA"/>
</dbReference>
<feature type="transmembrane region" description="Helical" evidence="11">
    <location>
        <begin position="182"/>
        <end position="206"/>
    </location>
</feature>
<evidence type="ECO:0000256" key="8">
    <source>
        <dbReference type="ARBA" id="ARBA00023136"/>
    </source>
</evidence>
<accession>A0A4Q7NKV8</accession>
<evidence type="ECO:0000313" key="12">
    <source>
        <dbReference type="EMBL" id="RZS85734.1"/>
    </source>
</evidence>
<comment type="caution">
    <text evidence="12">The sequence shown here is derived from an EMBL/GenBank/DDBJ whole genome shotgun (WGS) entry which is preliminary data.</text>
</comment>
<feature type="transmembrane region" description="Helical" evidence="11">
    <location>
        <begin position="418"/>
        <end position="437"/>
    </location>
</feature>
<dbReference type="OrthoDB" id="9789704at2"/>
<evidence type="ECO:0000256" key="2">
    <source>
        <dbReference type="ARBA" id="ARBA00006434"/>
    </source>
</evidence>
<dbReference type="InterPro" id="IPR050277">
    <property type="entry name" value="Sodium:Solute_Symporter"/>
</dbReference>
<keyword evidence="8 11" id="KW-0472">Membrane</keyword>
<feature type="transmembrane region" description="Helical" evidence="11">
    <location>
        <begin position="443"/>
        <end position="461"/>
    </location>
</feature>
<dbReference type="InterPro" id="IPR038377">
    <property type="entry name" value="Na/Glc_symporter_sf"/>
</dbReference>
<evidence type="ECO:0000256" key="4">
    <source>
        <dbReference type="ARBA" id="ARBA00022475"/>
    </source>
</evidence>
<evidence type="ECO:0000256" key="9">
    <source>
        <dbReference type="ARBA" id="ARBA00023201"/>
    </source>
</evidence>
<keyword evidence="7 11" id="KW-1133">Transmembrane helix</keyword>
<keyword evidence="3" id="KW-0813">Transport</keyword>
<dbReference type="GO" id="GO:0015293">
    <property type="term" value="F:symporter activity"/>
    <property type="evidence" value="ECO:0007669"/>
    <property type="project" value="UniProtKB-KW"/>
</dbReference>
<keyword evidence="9" id="KW-0739">Sodium transport</keyword>
<dbReference type="PROSITE" id="PS50283">
    <property type="entry name" value="NA_SOLUT_SYMP_3"/>
    <property type="match status" value="1"/>
</dbReference>
<evidence type="ECO:0000313" key="13">
    <source>
        <dbReference type="Proteomes" id="UP000292445"/>
    </source>
</evidence>
<evidence type="ECO:0000256" key="3">
    <source>
        <dbReference type="ARBA" id="ARBA00022448"/>
    </source>
</evidence>
<evidence type="ECO:0000256" key="11">
    <source>
        <dbReference type="SAM" id="Phobius"/>
    </source>
</evidence>
<feature type="transmembrane region" description="Helical" evidence="11">
    <location>
        <begin position="392"/>
        <end position="411"/>
    </location>
</feature>
<organism evidence="12 13">
    <name type="scientific">Pigmentiphaga kullae</name>
    <dbReference type="NCBI Taxonomy" id="151784"/>
    <lineage>
        <taxon>Bacteria</taxon>
        <taxon>Pseudomonadati</taxon>
        <taxon>Pseudomonadota</taxon>
        <taxon>Betaproteobacteria</taxon>
        <taxon>Burkholderiales</taxon>
        <taxon>Alcaligenaceae</taxon>
        <taxon>Pigmentiphaga</taxon>
    </lineage>
</organism>
<name>A0A4Q7NKV8_9BURK</name>
<comment type="subcellular location">
    <subcellularLocation>
        <location evidence="1">Membrane</location>
        <topology evidence="1">Multi-pass membrane protein</topology>
    </subcellularLocation>
</comment>
<comment type="similarity">
    <text evidence="2 10">Belongs to the sodium:solute symporter (SSF) (TC 2.A.21) family.</text>
</comment>
<evidence type="ECO:0000256" key="10">
    <source>
        <dbReference type="RuleBase" id="RU362091"/>
    </source>
</evidence>
<dbReference type="GO" id="GO:0006814">
    <property type="term" value="P:sodium ion transport"/>
    <property type="evidence" value="ECO:0007669"/>
    <property type="project" value="UniProtKB-KW"/>
</dbReference>
<evidence type="ECO:0000256" key="5">
    <source>
        <dbReference type="ARBA" id="ARBA00022692"/>
    </source>
</evidence>
<dbReference type="EMBL" id="SGXC01000001">
    <property type="protein sequence ID" value="RZS85734.1"/>
    <property type="molecule type" value="Genomic_DNA"/>
</dbReference>
<dbReference type="AlphaFoldDB" id="A0A4Q7NKV8"/>
<dbReference type="PANTHER" id="PTHR48086">
    <property type="entry name" value="SODIUM/PROLINE SYMPORTER-RELATED"/>
    <property type="match status" value="1"/>
</dbReference>
<reference evidence="12 13" key="1">
    <citation type="submission" date="2019-02" db="EMBL/GenBank/DDBJ databases">
        <title>Genomic Encyclopedia of Type Strains, Phase IV (KMG-IV): sequencing the most valuable type-strain genomes for metagenomic binning, comparative biology and taxonomic classification.</title>
        <authorList>
            <person name="Goeker M."/>
        </authorList>
    </citation>
    <scope>NUCLEOTIDE SEQUENCE [LARGE SCALE GENOMIC DNA]</scope>
    <source>
        <strain evidence="12 13">K24</strain>
    </source>
</reference>
<protein>
    <submittedName>
        <fullName evidence="12">SSS family transporter</fullName>
    </submittedName>
</protein>
<gene>
    <name evidence="12" type="ORF">EV675_1764</name>
</gene>
<keyword evidence="6" id="KW-0769">Symport</keyword>
<feature type="transmembrane region" description="Helical" evidence="11">
    <location>
        <begin position="226"/>
        <end position="243"/>
    </location>
</feature>
<dbReference type="Gene3D" id="1.20.1730.10">
    <property type="entry name" value="Sodium/glucose cotransporter"/>
    <property type="match status" value="1"/>
</dbReference>
<dbReference type="Proteomes" id="UP000292445">
    <property type="component" value="Unassembled WGS sequence"/>
</dbReference>
<keyword evidence="13" id="KW-1185">Reference proteome</keyword>
<dbReference type="Pfam" id="PF00474">
    <property type="entry name" value="SSF"/>
    <property type="match status" value="1"/>
</dbReference>
<feature type="transmembrane region" description="Helical" evidence="11">
    <location>
        <begin position="37"/>
        <end position="64"/>
    </location>
</feature>
<feature type="transmembrane region" description="Helical" evidence="11">
    <location>
        <begin position="153"/>
        <end position="175"/>
    </location>
</feature>
<keyword evidence="4" id="KW-1003">Cell membrane</keyword>
<evidence type="ECO:0000256" key="7">
    <source>
        <dbReference type="ARBA" id="ARBA00022989"/>
    </source>
</evidence>
<keyword evidence="9" id="KW-0406">Ion transport</keyword>
<dbReference type="InterPro" id="IPR001734">
    <property type="entry name" value="Na/solute_symporter"/>
</dbReference>
<dbReference type="RefSeq" id="WP_130356898.1">
    <property type="nucleotide sequence ID" value="NZ_SGXC01000001.1"/>
</dbReference>
<feature type="transmembrane region" description="Helical" evidence="11">
    <location>
        <begin position="264"/>
        <end position="288"/>
    </location>
</feature>
<dbReference type="GO" id="GO:0005886">
    <property type="term" value="C:plasma membrane"/>
    <property type="evidence" value="ECO:0007669"/>
    <property type="project" value="TreeGrafter"/>
</dbReference>
<evidence type="ECO:0000256" key="6">
    <source>
        <dbReference type="ARBA" id="ARBA00022847"/>
    </source>
</evidence>
<evidence type="ECO:0000256" key="1">
    <source>
        <dbReference type="ARBA" id="ARBA00004141"/>
    </source>
</evidence>
<dbReference type="InterPro" id="IPR018212">
    <property type="entry name" value="Na/solute_symporter_CS"/>
</dbReference>
<keyword evidence="5 11" id="KW-0812">Transmembrane</keyword>
<feature type="transmembrane region" description="Helical" evidence="11">
    <location>
        <begin position="360"/>
        <end position="380"/>
    </location>
</feature>
<dbReference type="CDD" id="cd11474">
    <property type="entry name" value="SLC5sbd_CHT"/>
    <property type="match status" value="1"/>
</dbReference>
<feature type="transmembrane region" description="Helical" evidence="11">
    <location>
        <begin position="6"/>
        <end position="25"/>
    </location>
</feature>
<sequence length="477" mass="51646">MVFWFVLLYLLVSICIGVVAARRVSNSTDYAVAGRSLPLFIVVATTFATWFGSEAVLGVSAVFVREGLGGVVEDPFGASMCLVLVGVFFAARLYRHNLLTLGDYYRERYGPIVEVLMSLAIIISYLGWVAAQVKALGLVFHMLDPGVFSQTSGMIIGTLIVMTYTLFGGMWSVALTDFFQMIVIVAGLFTIAYFATDLAGGVGVVVHEATSRDLLNFLPPATAHDVLFFFAALVTMMLGSIPQQDVYQRVMSSKDVKTARRGPVIGGLLYLMFACIPMYIGVAAFSVMPDTVGTLLQEDPQKILPTFILERMPTLAQVFFFGALLSAIMSTASATLLAPSTTFAENILRHFLPGMSDKHFLRAMRVSVVLFGLCVLAFALNTSDSIYEMVAGAYTVTLVGAFVPLLMGLYWRRATTQGALLSSVMGVAAWLLVRAFAAEDFPPQLAGLLAGFVGIWAGSLLPQVVRARQRPALHPVL</sequence>
<proteinExistence type="inferred from homology"/>